<dbReference type="EMBL" id="JBELQE010000110">
    <property type="protein sequence ID" value="MER2252489.1"/>
    <property type="molecule type" value="Genomic_DNA"/>
</dbReference>
<proteinExistence type="predicted"/>
<feature type="region of interest" description="Disordered" evidence="1">
    <location>
        <begin position="89"/>
        <end position="110"/>
    </location>
</feature>
<organism evidence="2 3">
    <name type="scientific">Methylorubrum podarium</name>
    <dbReference type="NCBI Taxonomy" id="200476"/>
    <lineage>
        <taxon>Bacteria</taxon>
        <taxon>Pseudomonadati</taxon>
        <taxon>Pseudomonadota</taxon>
        <taxon>Alphaproteobacteria</taxon>
        <taxon>Hyphomicrobiales</taxon>
        <taxon>Methylobacteriaceae</taxon>
        <taxon>Methylorubrum</taxon>
    </lineage>
</organism>
<evidence type="ECO:0000256" key="1">
    <source>
        <dbReference type="SAM" id="MobiDB-lite"/>
    </source>
</evidence>
<sequence length="320" mass="36098">MEGAGIALMSLDNPDAAKEFAKYAALSSRQPDKYDVRIDLTSGRSISTNLTTGKTTVQQVTDPAPKPLTHKYIPETGTMVSWDDQGNIQRNQKVSEPPPRPMPETAQRTVQDNQTKADSALQTALKNQEFIKLLREDKMDLSALGRAGSEWQLLMGASDERTRNAAKFQAHINELRNSQLLDAKGTQTEGDAQRALESILPGISGLDNKTVATLLRGANDGLLSAYERNHRYNLDSYRRYKDRESEDYYTKQFEGQKKHYHDRKAELEQGWDDWMNSPAPKTPANPYITGQNPARAQAPQRKDSFLEFIERRDREKAKGQ</sequence>
<comment type="caution">
    <text evidence="2">The sequence shown here is derived from an EMBL/GenBank/DDBJ whole genome shotgun (WGS) entry which is preliminary data.</text>
</comment>
<evidence type="ECO:0000313" key="2">
    <source>
        <dbReference type="EMBL" id="MER2252489.1"/>
    </source>
</evidence>
<keyword evidence="3" id="KW-1185">Reference proteome</keyword>
<feature type="region of interest" description="Disordered" evidence="1">
    <location>
        <begin position="271"/>
        <end position="320"/>
    </location>
</feature>
<evidence type="ECO:0000313" key="3">
    <source>
        <dbReference type="Proteomes" id="UP001480955"/>
    </source>
</evidence>
<feature type="compositionally biased region" description="Basic and acidic residues" evidence="1">
    <location>
        <begin position="300"/>
        <end position="320"/>
    </location>
</feature>
<reference evidence="2 3" key="1">
    <citation type="submission" date="2024-06" db="EMBL/GenBank/DDBJ databases">
        <authorList>
            <person name="Campbell A.G."/>
        </authorList>
    </citation>
    <scope>NUCLEOTIDE SEQUENCE [LARGE SCALE GENOMIC DNA]</scope>
    <source>
        <strain evidence="2 3">EM12</strain>
    </source>
</reference>
<dbReference type="Proteomes" id="UP001480955">
    <property type="component" value="Unassembled WGS sequence"/>
</dbReference>
<accession>A0ABV1QT07</accession>
<protein>
    <submittedName>
        <fullName evidence="2">Uncharacterized protein</fullName>
    </submittedName>
</protein>
<name>A0ABV1QT07_9HYPH</name>
<gene>
    <name evidence="2" type="ORF">ABS772_21430</name>
</gene>
<dbReference type="RefSeq" id="WP_350396781.1">
    <property type="nucleotide sequence ID" value="NZ_JBELQE010000110.1"/>
</dbReference>